<dbReference type="InterPro" id="IPR036259">
    <property type="entry name" value="MFS_trans_sf"/>
</dbReference>
<dbReference type="PANTHER" id="PTHR23518:SF2">
    <property type="entry name" value="MAJOR FACILITATOR SUPERFAMILY TRANSPORTER"/>
    <property type="match status" value="1"/>
</dbReference>
<accession>A0A3A4P221</accession>
<organism evidence="7 8">
    <name type="scientific">Abyssobacteria bacterium (strain SURF_5)</name>
    <dbReference type="NCBI Taxonomy" id="2093360"/>
    <lineage>
        <taxon>Bacteria</taxon>
        <taxon>Pseudomonadati</taxon>
        <taxon>Candidatus Hydrogenedentota</taxon>
        <taxon>Candidatus Abyssobacteria</taxon>
    </lineage>
</organism>
<feature type="transmembrane region" description="Helical" evidence="5">
    <location>
        <begin position="227"/>
        <end position="249"/>
    </location>
</feature>
<dbReference type="Pfam" id="PF07690">
    <property type="entry name" value="MFS_1"/>
    <property type="match status" value="1"/>
</dbReference>
<dbReference type="Gene3D" id="1.20.1250.20">
    <property type="entry name" value="MFS general substrate transporter like domains"/>
    <property type="match status" value="2"/>
</dbReference>
<dbReference type="Proteomes" id="UP000265882">
    <property type="component" value="Unassembled WGS sequence"/>
</dbReference>
<evidence type="ECO:0000259" key="6">
    <source>
        <dbReference type="PROSITE" id="PS50850"/>
    </source>
</evidence>
<feature type="transmembrane region" description="Helical" evidence="5">
    <location>
        <begin position="291"/>
        <end position="310"/>
    </location>
</feature>
<feature type="transmembrane region" description="Helical" evidence="5">
    <location>
        <begin position="156"/>
        <end position="173"/>
    </location>
</feature>
<dbReference type="EMBL" id="QZKU01000003">
    <property type="protein sequence ID" value="RJP26807.1"/>
    <property type="molecule type" value="Genomic_DNA"/>
</dbReference>
<evidence type="ECO:0000256" key="3">
    <source>
        <dbReference type="ARBA" id="ARBA00022989"/>
    </source>
</evidence>
<dbReference type="GO" id="GO:0022857">
    <property type="term" value="F:transmembrane transporter activity"/>
    <property type="evidence" value="ECO:0007669"/>
    <property type="project" value="InterPro"/>
</dbReference>
<evidence type="ECO:0000256" key="1">
    <source>
        <dbReference type="ARBA" id="ARBA00004141"/>
    </source>
</evidence>
<dbReference type="CDD" id="cd17370">
    <property type="entry name" value="MFS_MJ1317_like"/>
    <property type="match status" value="1"/>
</dbReference>
<keyword evidence="3 5" id="KW-1133">Transmembrane helix</keyword>
<dbReference type="SUPFAM" id="SSF103473">
    <property type="entry name" value="MFS general substrate transporter"/>
    <property type="match status" value="1"/>
</dbReference>
<sequence length="403" mass="43049">MKPSGSVLVDTTAVEQPIHSSVKALGWVSFLTDVHSEAILSLLPLFITQVLGLSATFLGLVEGIADGTASLLKVFSGWYSDSIGRRKAPAAAGYMISTAVKPLLAISGAGGLVLAVRFFDRIGKGIRTAPRDAIIADSTAPSGLGKAYGFHRMMDTLGAVAGTALAFLLFRFLGGDESLKMRSIFLISTVFGMAAVVVLLVFVREKERAAASHGDRFSRFLPAHKRLLAFVALNVFFYLGMFSYAFFLLRARSLGIATGLVPLLYLLYNMIYALAALPMGSLSDRIGRKPIILISYLSYAVVCLTAAFAWSGWQAWVLFALYGVHSATVNPASRALVAELSHYEVKATALGIYHASVGVAVLPASLVAGMLWDNYGPATPFLVAAVLSSCSFLLLLPLPLDER</sequence>
<feature type="transmembrane region" description="Helical" evidence="5">
    <location>
        <begin position="185"/>
        <end position="203"/>
    </location>
</feature>
<keyword evidence="2 5" id="KW-0812">Transmembrane</keyword>
<dbReference type="PANTHER" id="PTHR23518">
    <property type="entry name" value="C-METHYLTRANSFERASE"/>
    <property type="match status" value="1"/>
</dbReference>
<evidence type="ECO:0000313" key="7">
    <source>
        <dbReference type="EMBL" id="RJP26807.1"/>
    </source>
</evidence>
<dbReference type="GO" id="GO:0016020">
    <property type="term" value="C:membrane"/>
    <property type="evidence" value="ECO:0007669"/>
    <property type="project" value="UniProtKB-SubCell"/>
</dbReference>
<comment type="caution">
    <text evidence="7">The sequence shown here is derived from an EMBL/GenBank/DDBJ whole genome shotgun (WGS) entry which is preliminary data.</text>
</comment>
<dbReference type="InterPro" id="IPR005829">
    <property type="entry name" value="Sugar_transporter_CS"/>
</dbReference>
<dbReference type="PROSITE" id="PS50850">
    <property type="entry name" value="MFS"/>
    <property type="match status" value="1"/>
</dbReference>
<evidence type="ECO:0000256" key="4">
    <source>
        <dbReference type="ARBA" id="ARBA00023136"/>
    </source>
</evidence>
<feature type="transmembrane region" description="Helical" evidence="5">
    <location>
        <begin position="38"/>
        <end position="61"/>
    </location>
</feature>
<dbReference type="PROSITE" id="PS00216">
    <property type="entry name" value="SUGAR_TRANSPORT_1"/>
    <property type="match status" value="1"/>
</dbReference>
<dbReference type="InterPro" id="IPR011701">
    <property type="entry name" value="MFS"/>
</dbReference>
<feature type="transmembrane region" description="Helical" evidence="5">
    <location>
        <begin position="349"/>
        <end position="372"/>
    </location>
</feature>
<protein>
    <submittedName>
        <fullName evidence="7">MFS transporter</fullName>
    </submittedName>
</protein>
<comment type="subcellular location">
    <subcellularLocation>
        <location evidence="1">Membrane</location>
        <topology evidence="1">Multi-pass membrane protein</topology>
    </subcellularLocation>
</comment>
<name>A0A3A4P221_ABYX5</name>
<evidence type="ECO:0000256" key="2">
    <source>
        <dbReference type="ARBA" id="ARBA00022692"/>
    </source>
</evidence>
<evidence type="ECO:0000313" key="8">
    <source>
        <dbReference type="Proteomes" id="UP000265882"/>
    </source>
</evidence>
<feature type="transmembrane region" description="Helical" evidence="5">
    <location>
        <begin position="378"/>
        <end position="398"/>
    </location>
</feature>
<proteinExistence type="predicted"/>
<feature type="domain" description="Major facilitator superfamily (MFS) profile" evidence="6">
    <location>
        <begin position="21"/>
        <end position="403"/>
    </location>
</feature>
<feature type="transmembrane region" description="Helical" evidence="5">
    <location>
        <begin position="255"/>
        <end position="279"/>
    </location>
</feature>
<gene>
    <name evidence="7" type="ORF">C4520_00130</name>
</gene>
<dbReference type="AlphaFoldDB" id="A0A3A4P221"/>
<keyword evidence="4 5" id="KW-0472">Membrane</keyword>
<reference evidence="7 8" key="1">
    <citation type="journal article" date="2017" name="ISME J.">
        <title>Energy and carbon metabolisms in a deep terrestrial subsurface fluid microbial community.</title>
        <authorList>
            <person name="Momper L."/>
            <person name="Jungbluth S.P."/>
            <person name="Lee M.D."/>
            <person name="Amend J.P."/>
        </authorList>
    </citation>
    <scope>NUCLEOTIDE SEQUENCE [LARGE SCALE GENOMIC DNA]</scope>
    <source>
        <strain evidence="7">SURF_5</strain>
    </source>
</reference>
<evidence type="ECO:0000256" key="5">
    <source>
        <dbReference type="SAM" id="Phobius"/>
    </source>
</evidence>
<dbReference type="InterPro" id="IPR020846">
    <property type="entry name" value="MFS_dom"/>
</dbReference>